<evidence type="ECO:0000256" key="3">
    <source>
        <dbReference type="SAM" id="SignalP"/>
    </source>
</evidence>
<feature type="chain" id="PRO_5046472718" description="NEAT domain-containing protein" evidence="3">
    <location>
        <begin position="28"/>
        <end position="776"/>
    </location>
</feature>
<sequence>MKIRKNNLGYGLLSLAIALAFPLNANADEMNLTPVDSLTEKADTELISGDEVNMEDRRQEQNPTNIIEVKSANNPQTQPVSNSQTIVNTKYKAQLDFKSNINYISQKGKEIEDKPQVETHPVEFIGENAGKLSYTFEIKGRNTAEDYTISIFALKDGKVKKFDLNNFIADGKAIQAGQEMAESCKQIAGNGVYGFRINTQIKDKCIVDAQVNLGEEDQAGDYTLYYAVTSKGKTTFGKLDAKVEKDQDKGFAIARDGENREATYLDQTKENPFASLPFTKILLNDTDEEKNLTDYLDLSQLDYGPYKLLATYVDPNTQEAKQVEIDNPANFSIPANSLLRFDLREKTDTTNPIEDAEITAFDLDFTQEGKAEVSLASLINKKGNQNRVLSPNMEKLIQTEKASLRKLYPNIDPETLEMMSLSQAISKQNAKLKGLMDDGAIMASPLAQIQNSLMPINKKPEEKKKSVVEINAEIEKENREIKALTEELREVTSDIYELIQQALLDYELDSLAALEASDPEAAKEEYKRIAQLVKEAEALGTKANQQLIELDEIILVDNDSDPIVGRGGDKVVLNLGKLTPLSIISDITKDSPLESERNFSKNLQKKLNEAIKKVQTVTIGEKDDAKADQKPGDQKEDPNKAKDEKNLEEKTNKEEDSKTKEEINLKDETKTDEKAKDDKASKPDDKAKVDGKTDAKSVIEIDNKNEAKDPTKAGETNEKTDKKTDEKVDKKEDEKKKDKKENSQPSKKKSSQKVYTPIFIRYLQSLNLRSRLIDNK</sequence>
<keyword evidence="5" id="KW-1185">Reference proteome</keyword>
<gene>
    <name evidence="4" type="ORF">K8P03_01935</name>
</gene>
<evidence type="ECO:0008006" key="6">
    <source>
        <dbReference type="Google" id="ProtNLM"/>
    </source>
</evidence>
<keyword evidence="3" id="KW-0732">Signal</keyword>
<organism evidence="4 5">
    <name type="scientific">Anaerococcus murdochii</name>
    <dbReference type="NCBI Taxonomy" id="411577"/>
    <lineage>
        <taxon>Bacteria</taxon>
        <taxon>Bacillati</taxon>
        <taxon>Bacillota</taxon>
        <taxon>Tissierellia</taxon>
        <taxon>Tissierellales</taxon>
        <taxon>Peptoniphilaceae</taxon>
        <taxon>Anaerococcus</taxon>
    </lineage>
</organism>
<protein>
    <recommendedName>
        <fullName evidence="6">NEAT domain-containing protein</fullName>
    </recommendedName>
</protein>
<accession>A0ABS7SX39</accession>
<feature type="signal peptide" evidence="3">
    <location>
        <begin position="1"/>
        <end position="27"/>
    </location>
</feature>
<dbReference type="RefSeq" id="WP_223417934.1">
    <property type="nucleotide sequence ID" value="NZ_JAIPME010000002.1"/>
</dbReference>
<feature type="region of interest" description="Disordered" evidence="2">
    <location>
        <begin position="620"/>
        <end position="756"/>
    </location>
</feature>
<evidence type="ECO:0000313" key="4">
    <source>
        <dbReference type="EMBL" id="MBZ2386066.1"/>
    </source>
</evidence>
<feature type="compositionally biased region" description="Basic and acidic residues" evidence="2">
    <location>
        <begin position="620"/>
        <end position="742"/>
    </location>
</feature>
<dbReference type="Proteomes" id="UP000734271">
    <property type="component" value="Unassembled WGS sequence"/>
</dbReference>
<proteinExistence type="predicted"/>
<evidence type="ECO:0000256" key="1">
    <source>
        <dbReference type="SAM" id="Coils"/>
    </source>
</evidence>
<comment type="caution">
    <text evidence="4">The sequence shown here is derived from an EMBL/GenBank/DDBJ whole genome shotgun (WGS) entry which is preliminary data.</text>
</comment>
<dbReference type="EMBL" id="JAIPME010000002">
    <property type="protein sequence ID" value="MBZ2386066.1"/>
    <property type="molecule type" value="Genomic_DNA"/>
</dbReference>
<evidence type="ECO:0000313" key="5">
    <source>
        <dbReference type="Proteomes" id="UP000734271"/>
    </source>
</evidence>
<reference evidence="4 5" key="1">
    <citation type="submission" date="2021-08" db="EMBL/GenBank/DDBJ databases">
        <title>FDA dAtabase for Regulatory Grade micrObial Sequences (FDA-ARGOS): Supporting development and validation of Infectious Disease Dx tests.</title>
        <authorList>
            <person name="Sproer C."/>
            <person name="Gronow S."/>
            <person name="Severitt S."/>
            <person name="Schroder I."/>
            <person name="Tallon L."/>
            <person name="Sadzewicz L."/>
            <person name="Zhao X."/>
            <person name="Boylan J."/>
            <person name="Ott S."/>
            <person name="Bowen H."/>
            <person name="Vavikolanu K."/>
            <person name="Hazen T."/>
            <person name="Aluvathingal J."/>
            <person name="Nadendla S."/>
            <person name="Lowell S."/>
            <person name="Myers T."/>
            <person name="Yan Y."/>
            <person name="Sichtig H."/>
        </authorList>
    </citation>
    <scope>NUCLEOTIDE SEQUENCE [LARGE SCALE GENOMIC DNA]</scope>
    <source>
        <strain evidence="4 5">FDAARGOS_1460</strain>
    </source>
</reference>
<feature type="coiled-coil region" evidence="1">
    <location>
        <begin position="467"/>
        <end position="501"/>
    </location>
</feature>
<keyword evidence="1" id="KW-0175">Coiled coil</keyword>
<name>A0ABS7SX39_9FIRM</name>
<evidence type="ECO:0000256" key="2">
    <source>
        <dbReference type="SAM" id="MobiDB-lite"/>
    </source>
</evidence>